<proteinExistence type="inferred from homology"/>
<evidence type="ECO:0000313" key="4">
    <source>
        <dbReference type="Proteomes" id="UP000249769"/>
    </source>
</evidence>
<dbReference type="Proteomes" id="UP000249769">
    <property type="component" value="Unassembled WGS sequence"/>
</dbReference>
<feature type="domain" description="Activator of Hsp90 ATPase homologue 1/2-like C-terminal" evidence="2">
    <location>
        <begin position="19"/>
        <end position="158"/>
    </location>
</feature>
<accession>A0A2W5HEY0</accession>
<evidence type="ECO:0000259" key="2">
    <source>
        <dbReference type="Pfam" id="PF08327"/>
    </source>
</evidence>
<evidence type="ECO:0000313" key="3">
    <source>
        <dbReference type="EMBL" id="PZP54112.1"/>
    </source>
</evidence>
<dbReference type="InterPro" id="IPR013538">
    <property type="entry name" value="ASHA1/2-like_C"/>
</dbReference>
<dbReference type="EMBL" id="QFOL01000004">
    <property type="protein sequence ID" value="PZP54112.1"/>
    <property type="molecule type" value="Genomic_DNA"/>
</dbReference>
<dbReference type="Gene3D" id="3.30.530.20">
    <property type="match status" value="1"/>
</dbReference>
<gene>
    <name evidence="3" type="ORF">DI595_01350</name>
</gene>
<protein>
    <submittedName>
        <fullName evidence="3">ATPase</fullName>
    </submittedName>
</protein>
<dbReference type="AlphaFoldDB" id="A0A2W5HEY0"/>
<name>A0A2W5HEY0_9HYPH</name>
<dbReference type="InterPro" id="IPR023393">
    <property type="entry name" value="START-like_dom_sf"/>
</dbReference>
<comment type="caution">
    <text evidence="3">The sequence shown here is derived from an EMBL/GenBank/DDBJ whole genome shotgun (WGS) entry which is preliminary data.</text>
</comment>
<sequence>MTGDLPRGRTDSATRFISAPADAIYRAFVDPAAWLEWLPPKGMTGEIYEFDARPGGTYRMALTYVGDHANAGKADANTDIVEGRFAELVPDVRVVQIVTFESSDPRFSGEMRMTWSILSKAAGSEVSIIAENVPPGISKADHDVGLRSTLENLAQFVE</sequence>
<dbReference type="SUPFAM" id="SSF55961">
    <property type="entry name" value="Bet v1-like"/>
    <property type="match status" value="1"/>
</dbReference>
<evidence type="ECO:0000256" key="1">
    <source>
        <dbReference type="ARBA" id="ARBA00006817"/>
    </source>
</evidence>
<organism evidence="3 4">
    <name type="scientific">Agrobacterium fabrum</name>
    <dbReference type="NCBI Taxonomy" id="1176649"/>
    <lineage>
        <taxon>Bacteria</taxon>
        <taxon>Pseudomonadati</taxon>
        <taxon>Pseudomonadota</taxon>
        <taxon>Alphaproteobacteria</taxon>
        <taxon>Hyphomicrobiales</taxon>
        <taxon>Rhizobiaceae</taxon>
        <taxon>Rhizobium/Agrobacterium group</taxon>
        <taxon>Agrobacterium</taxon>
        <taxon>Agrobacterium tumefaciens complex</taxon>
    </lineage>
</organism>
<dbReference type="Pfam" id="PF08327">
    <property type="entry name" value="AHSA1"/>
    <property type="match status" value="1"/>
</dbReference>
<reference evidence="3 4" key="1">
    <citation type="submission" date="2017-08" db="EMBL/GenBank/DDBJ databases">
        <title>Infants hospitalized years apart are colonized by the same room-sourced microbial strains.</title>
        <authorList>
            <person name="Brooks B."/>
            <person name="Olm M.R."/>
            <person name="Firek B.A."/>
            <person name="Baker R."/>
            <person name="Thomas B.C."/>
            <person name="Morowitz M.J."/>
            <person name="Banfield J.F."/>
        </authorList>
    </citation>
    <scope>NUCLEOTIDE SEQUENCE [LARGE SCALE GENOMIC DNA]</scope>
    <source>
        <strain evidence="3">S2_009_000_R2_73</strain>
    </source>
</reference>
<dbReference type="CDD" id="cd08895">
    <property type="entry name" value="SRPBCC_CalC_Aha1-like_2"/>
    <property type="match status" value="1"/>
</dbReference>
<comment type="similarity">
    <text evidence="1">Belongs to the AHA1 family.</text>
</comment>